<reference evidence="1 2" key="1">
    <citation type="submission" date="2024-02" db="EMBL/GenBank/DDBJ databases">
        <title>A draft genome for the cacao thread blight pathogen Marasmius crinis-equi.</title>
        <authorList>
            <person name="Cohen S.P."/>
            <person name="Baruah I.K."/>
            <person name="Amoako-Attah I."/>
            <person name="Bukari Y."/>
            <person name="Meinhardt L.W."/>
            <person name="Bailey B.A."/>
        </authorList>
    </citation>
    <scope>NUCLEOTIDE SEQUENCE [LARGE SCALE GENOMIC DNA]</scope>
    <source>
        <strain evidence="1 2">GH-76</strain>
    </source>
</reference>
<evidence type="ECO:0000313" key="1">
    <source>
        <dbReference type="EMBL" id="KAL0571174.1"/>
    </source>
</evidence>
<sequence>MTVAVQYPRPRRPLSSLASSVPPPLLSLPTELVLSILELCIERNRPKMLAVVCKAVSRFVDVILYRTVILDSGETIDLFHRTTLSKPPSFFANHVKSLVLAYTPPSNSVQFHRLQDIITSCSGMRSLVLPPGYEQRDIQATLHALRSDELADIVIHSSEGPQATKTDSIASRTHLHFPALPVTHLRVCEPGNVFIAPCSLLSTFGSLPRLSHLQLSRRINANAYNDQVFIDDVVRILRTRPELKMLVVCVFPQRWTPLAQSDAVAESNIWNMLREISEQDCRLSVRGGKNTKWKAGYDGVGEISSKFWVSPKCS</sequence>
<name>A0ABR3F7D8_9AGAR</name>
<gene>
    <name evidence="1" type="ORF">V5O48_010789</name>
</gene>
<proteinExistence type="predicted"/>
<comment type="caution">
    <text evidence="1">The sequence shown here is derived from an EMBL/GenBank/DDBJ whole genome shotgun (WGS) entry which is preliminary data.</text>
</comment>
<keyword evidence="2" id="KW-1185">Reference proteome</keyword>
<dbReference type="Proteomes" id="UP001465976">
    <property type="component" value="Unassembled WGS sequence"/>
</dbReference>
<evidence type="ECO:0000313" key="2">
    <source>
        <dbReference type="Proteomes" id="UP001465976"/>
    </source>
</evidence>
<accession>A0ABR3F7D8</accession>
<organism evidence="1 2">
    <name type="scientific">Marasmius crinis-equi</name>
    <dbReference type="NCBI Taxonomy" id="585013"/>
    <lineage>
        <taxon>Eukaryota</taxon>
        <taxon>Fungi</taxon>
        <taxon>Dikarya</taxon>
        <taxon>Basidiomycota</taxon>
        <taxon>Agaricomycotina</taxon>
        <taxon>Agaricomycetes</taxon>
        <taxon>Agaricomycetidae</taxon>
        <taxon>Agaricales</taxon>
        <taxon>Marasmiineae</taxon>
        <taxon>Marasmiaceae</taxon>
        <taxon>Marasmius</taxon>
    </lineage>
</organism>
<protein>
    <recommendedName>
        <fullName evidence="3">F-box domain-containing protein</fullName>
    </recommendedName>
</protein>
<evidence type="ECO:0008006" key="3">
    <source>
        <dbReference type="Google" id="ProtNLM"/>
    </source>
</evidence>
<dbReference type="EMBL" id="JBAHYK010000810">
    <property type="protein sequence ID" value="KAL0571174.1"/>
    <property type="molecule type" value="Genomic_DNA"/>
</dbReference>